<organism evidence="2 3">
    <name type="scientific">Lepraria neglecta</name>
    <dbReference type="NCBI Taxonomy" id="209136"/>
    <lineage>
        <taxon>Eukaryota</taxon>
        <taxon>Fungi</taxon>
        <taxon>Dikarya</taxon>
        <taxon>Ascomycota</taxon>
        <taxon>Pezizomycotina</taxon>
        <taxon>Lecanoromycetes</taxon>
        <taxon>OSLEUM clade</taxon>
        <taxon>Lecanoromycetidae</taxon>
        <taxon>Lecanorales</taxon>
        <taxon>Lecanorineae</taxon>
        <taxon>Stereocaulaceae</taxon>
        <taxon>Lepraria</taxon>
    </lineage>
</organism>
<feature type="region of interest" description="Disordered" evidence="1">
    <location>
        <begin position="1"/>
        <end position="107"/>
    </location>
</feature>
<evidence type="ECO:0000313" key="2">
    <source>
        <dbReference type="EMBL" id="KAK3168675.1"/>
    </source>
</evidence>
<reference evidence="2" key="1">
    <citation type="submission" date="2022-11" db="EMBL/GenBank/DDBJ databases">
        <title>Chromosomal genome sequence assembly and mating type (MAT) locus characterization of the leprose asexual lichenized fungus Lepraria neglecta (Nyl.) Erichsen.</title>
        <authorList>
            <person name="Allen J.L."/>
            <person name="Pfeffer B."/>
        </authorList>
    </citation>
    <scope>NUCLEOTIDE SEQUENCE</scope>
    <source>
        <strain evidence="2">Allen 5258</strain>
    </source>
</reference>
<feature type="compositionally biased region" description="Polar residues" evidence="1">
    <location>
        <begin position="149"/>
        <end position="158"/>
    </location>
</feature>
<keyword evidence="3" id="KW-1185">Reference proteome</keyword>
<accession>A0AAD9YZY4</accession>
<feature type="compositionally biased region" description="Polar residues" evidence="1">
    <location>
        <begin position="26"/>
        <end position="47"/>
    </location>
</feature>
<name>A0AAD9YZY4_9LECA</name>
<evidence type="ECO:0000313" key="3">
    <source>
        <dbReference type="Proteomes" id="UP001276659"/>
    </source>
</evidence>
<comment type="caution">
    <text evidence="2">The sequence shown here is derived from an EMBL/GenBank/DDBJ whole genome shotgun (WGS) entry which is preliminary data.</text>
</comment>
<gene>
    <name evidence="2" type="ORF">OEA41_005123</name>
</gene>
<sequence length="227" mass="23315">MRRLNRQSTGQQQAGGAKPPRHAASSGPSNGSATPSSPNSAVDLTSFSGGGRGPHGQHPDYATMNAVSSNFPLSTGPFGAGMIPPGDATTTSGRRGRGGGGTAPWTTTATTAPISWDDQDLTWQPPSFLGGGMEPDSVDNEVEKMTMMSDNGTGSQRLPHSGGGSSAALSDGENSGIAPATEIEYSVTCQWGKVKKLTNHLVDAAMSESAEWTAEDDPVTISLRLKA</sequence>
<protein>
    <submittedName>
        <fullName evidence="2">Uncharacterized protein</fullName>
    </submittedName>
</protein>
<feature type="region of interest" description="Disordered" evidence="1">
    <location>
        <begin position="149"/>
        <end position="175"/>
    </location>
</feature>
<dbReference type="EMBL" id="JASNWA010000010">
    <property type="protein sequence ID" value="KAK3168675.1"/>
    <property type="molecule type" value="Genomic_DNA"/>
</dbReference>
<dbReference type="AlphaFoldDB" id="A0AAD9YZY4"/>
<dbReference type="Proteomes" id="UP001276659">
    <property type="component" value="Unassembled WGS sequence"/>
</dbReference>
<feature type="compositionally biased region" description="Polar residues" evidence="1">
    <location>
        <begin position="1"/>
        <end position="14"/>
    </location>
</feature>
<proteinExistence type="predicted"/>
<evidence type="ECO:0000256" key="1">
    <source>
        <dbReference type="SAM" id="MobiDB-lite"/>
    </source>
</evidence>